<organism evidence="4 5">
    <name type="scientific">Leptobrachium leishanense</name>
    <name type="common">Leishan spiny toad</name>
    <dbReference type="NCBI Taxonomy" id="445787"/>
    <lineage>
        <taxon>Eukaryota</taxon>
        <taxon>Metazoa</taxon>
        <taxon>Chordata</taxon>
        <taxon>Craniata</taxon>
        <taxon>Vertebrata</taxon>
        <taxon>Euteleostomi</taxon>
        <taxon>Amphibia</taxon>
        <taxon>Batrachia</taxon>
        <taxon>Anura</taxon>
        <taxon>Pelobatoidea</taxon>
        <taxon>Megophryidae</taxon>
        <taxon>Leptobrachium</taxon>
    </lineage>
</organism>
<feature type="domain" description="SEA" evidence="3">
    <location>
        <begin position="1096"/>
        <end position="1207"/>
    </location>
</feature>
<dbReference type="SMART" id="SM00200">
    <property type="entry name" value="SEA"/>
    <property type="match status" value="2"/>
</dbReference>
<dbReference type="SUPFAM" id="SSF82671">
    <property type="entry name" value="SEA domain"/>
    <property type="match status" value="2"/>
</dbReference>
<feature type="compositionally biased region" description="Polar residues" evidence="1">
    <location>
        <begin position="696"/>
        <end position="719"/>
    </location>
</feature>
<reference evidence="4" key="2">
    <citation type="submission" date="2025-09" db="UniProtKB">
        <authorList>
            <consortium name="Ensembl"/>
        </authorList>
    </citation>
    <scope>IDENTIFICATION</scope>
</reference>
<evidence type="ECO:0000259" key="3">
    <source>
        <dbReference type="PROSITE" id="PS50024"/>
    </source>
</evidence>
<keyword evidence="2" id="KW-0472">Membrane</keyword>
<keyword evidence="2" id="KW-0812">Transmembrane</keyword>
<evidence type="ECO:0000256" key="1">
    <source>
        <dbReference type="SAM" id="MobiDB-lite"/>
    </source>
</evidence>
<dbReference type="GeneTree" id="ENSGT00530000069184"/>
<reference evidence="4" key="1">
    <citation type="submission" date="2025-08" db="UniProtKB">
        <authorList>
            <consortium name="Ensembl"/>
        </authorList>
    </citation>
    <scope>IDENTIFICATION</scope>
</reference>
<keyword evidence="5" id="KW-1185">Reference proteome</keyword>
<dbReference type="PROSITE" id="PS50024">
    <property type="entry name" value="SEA"/>
    <property type="match status" value="2"/>
</dbReference>
<dbReference type="Gene3D" id="3.30.70.960">
    <property type="entry name" value="SEA domain"/>
    <property type="match status" value="1"/>
</dbReference>
<feature type="transmembrane region" description="Helical" evidence="2">
    <location>
        <begin position="1219"/>
        <end position="1242"/>
    </location>
</feature>
<feature type="compositionally biased region" description="Low complexity" evidence="1">
    <location>
        <begin position="646"/>
        <end position="657"/>
    </location>
</feature>
<dbReference type="Pfam" id="PF01390">
    <property type="entry name" value="SEA"/>
    <property type="match status" value="2"/>
</dbReference>
<feature type="region of interest" description="Disordered" evidence="1">
    <location>
        <begin position="672"/>
        <end position="719"/>
    </location>
</feature>
<keyword evidence="2" id="KW-1133">Transmembrane helix</keyword>
<dbReference type="InterPro" id="IPR000082">
    <property type="entry name" value="SEA_dom"/>
</dbReference>
<name>A0A8C5QV14_9ANUR</name>
<evidence type="ECO:0000313" key="4">
    <source>
        <dbReference type="Ensembl" id="ENSLLEP00000042788.1"/>
    </source>
</evidence>
<evidence type="ECO:0000256" key="2">
    <source>
        <dbReference type="SAM" id="Phobius"/>
    </source>
</evidence>
<dbReference type="Ensembl" id="ENSLLET00000044498.1">
    <property type="protein sequence ID" value="ENSLLEP00000042788.1"/>
    <property type="gene ID" value="ENSLLEG00000027204.1"/>
</dbReference>
<feature type="compositionally biased region" description="Polar residues" evidence="1">
    <location>
        <begin position="628"/>
        <end position="638"/>
    </location>
</feature>
<feature type="domain" description="SEA" evidence="3">
    <location>
        <begin position="877"/>
        <end position="990"/>
    </location>
</feature>
<dbReference type="OrthoDB" id="10070537at2759"/>
<proteinExistence type="predicted"/>
<dbReference type="Proteomes" id="UP000694569">
    <property type="component" value="Unplaced"/>
</dbReference>
<feature type="region of interest" description="Disordered" evidence="1">
    <location>
        <begin position="617"/>
        <end position="657"/>
    </location>
</feature>
<accession>A0A8C5QV14</accession>
<feature type="compositionally biased region" description="Basic and acidic residues" evidence="1">
    <location>
        <begin position="679"/>
        <end position="695"/>
    </location>
</feature>
<sequence>MLLPDDYTAMWRKTSRTARDLPGRSVKSSQLHSACLTRVPSRFLLWQGLLLTLCFLEFTNAQVRDFPPVYSTHSPTSLVKVRAKGSARLSHGNSVHRDWNIPYTQTPDKMQVSVWTPYRKKTVLHSPNLLSNTGSNRIKVHKSSRLSKRELDPGALEVDVFELSKPGTYNNWQSAVDDMVQKLLGHSHEHIDPPQARVQKSDAKYNSAVDTIRLNLGSFRSLIGLNRDPMSENKVAMVRSLSLETLSTPATNANLTSTAATTHSFKHGSLETVRAVEFLSEQADPALPSAKTQTLSHIVGLARTIKNELQMNSSATHNPLTNAPVTHGAAASLQSSSLSPNLSLAQTQHLAESSTNEGHLMTLASVPLKAAHNHTPHAENKPIEASSNVNGLESPTPTAMLDTKTSGINSTDVNHAKIEKAVFSTVLAISETKPELSAFPDPRSTVPTLFSWYSPRNILEKDSQKYGASVAFSSTSGFTQSAHTARPDVSSTLITSQSVTTKPKILLVTESASTQVVPATSASTSQSAPFSKDIMKFFIKTTSRPKNTSDLYLPSSNHSSTHWPTMNVSELARVIADSTNDSLYDILNVSATFTTEQMSTSPDLIDLQTPNTNNSLMFPIQQDDPTIPRTTTLVPSSRYTEREPLTRSSTSSTSIFSPSSSLVLSTREKATTSFSVTSPRDDHINVSHPTDHNRTSESLTSQMHSSGTSVTPNWETSTTSATASPDFSFNFTMEEDVSLSWLNSTLAGNLSIGFRHPKRATTTAPTITLSTRVTKSETSVVSTQKPLDRSSGRLTTLQPGTVTHTQYHLTSPYIQGSTSKRGGIAGLPPVTYTLSHKRPNDTGVAKDAVTLSAVQTTTSLDTGRFVDPSQTSSTPPHMVSVPLNFRIIGILYSAQLQDKLSEEYTKLEKEVKLVLNKIYSKYRSEFLDVNIKNFLNGSVITQVDLVFGNRSPSPNGSSIVRTLLTSDLVHGNEFGWRIDTSSVESKGFTSQNLEPKSMFVGFLVLHVGFIAENSAEAQLFLEKLNKEVTRCVRILFPGSFLISRIRDLNGDLEVTGNLLLDTKVDPDMQALLRTLLPLGDVSVDLSSVVVDGYHMALQDFPFTFRVTNRLFHIDLLDMSSPMFKELSNNLSAVVKSVLKNYDPSQVIIREFRSGSIVCKGNLVYKLPAPGSGEVLRSLMGSLGSGGILGSSPYKIDMSSLSVGDSKPGPNSEYIDFPGFAVAIIVMCGLSILIFPVLAYVCIKTKILGRRQKASFNVRSDPDRQSHHFEMDNRAFHASLEHP</sequence>
<dbReference type="InterPro" id="IPR036364">
    <property type="entry name" value="SEA_dom_sf"/>
</dbReference>
<evidence type="ECO:0000313" key="5">
    <source>
        <dbReference type="Proteomes" id="UP000694569"/>
    </source>
</evidence>
<protein>
    <recommendedName>
        <fullName evidence="3">SEA domain-containing protein</fullName>
    </recommendedName>
</protein>